<dbReference type="AlphaFoldDB" id="A0A0U5G4D4"/>
<feature type="compositionally biased region" description="Polar residues" evidence="1">
    <location>
        <begin position="122"/>
        <end position="151"/>
    </location>
</feature>
<dbReference type="OMA" id="VECNRAY"/>
<dbReference type="OrthoDB" id="4505928at2759"/>
<evidence type="ECO:0000313" key="2">
    <source>
        <dbReference type="EMBL" id="CEL05773.1"/>
    </source>
</evidence>
<organism evidence="2 3">
    <name type="scientific">Aspergillus calidoustus</name>
    <dbReference type="NCBI Taxonomy" id="454130"/>
    <lineage>
        <taxon>Eukaryota</taxon>
        <taxon>Fungi</taxon>
        <taxon>Dikarya</taxon>
        <taxon>Ascomycota</taxon>
        <taxon>Pezizomycotina</taxon>
        <taxon>Eurotiomycetes</taxon>
        <taxon>Eurotiomycetidae</taxon>
        <taxon>Eurotiales</taxon>
        <taxon>Aspergillaceae</taxon>
        <taxon>Aspergillus</taxon>
        <taxon>Aspergillus subgen. Nidulantes</taxon>
    </lineage>
</organism>
<dbReference type="EMBL" id="CDMC01000005">
    <property type="protein sequence ID" value="CEL05773.1"/>
    <property type="molecule type" value="Genomic_DNA"/>
</dbReference>
<name>A0A0U5G4D4_ASPCI</name>
<evidence type="ECO:0000313" key="3">
    <source>
        <dbReference type="Proteomes" id="UP000054771"/>
    </source>
</evidence>
<evidence type="ECO:0008006" key="4">
    <source>
        <dbReference type="Google" id="ProtNLM"/>
    </source>
</evidence>
<protein>
    <recommendedName>
        <fullName evidence="4">BZIP domain-containing protein</fullName>
    </recommendedName>
</protein>
<feature type="compositionally biased region" description="Polar residues" evidence="1">
    <location>
        <begin position="167"/>
        <end position="194"/>
    </location>
</feature>
<gene>
    <name evidence="2" type="ORF">ASPCAL06888</name>
</gene>
<sequence>MPTPKDTARTIRLRENKRRSRERQRQYTLDLERRLRQFQQNGIKATVEVQAAAKLVAEENQNLRSLLYHLGVDDSAIAGWLAFHATSKTMTVITGHQERPKVQAAASTCASNVGLAVNPQAQCNREQESSNNDPSLTACETLSPHSNSPSHSDCAYDRAPMVMKPASSFSDTAESSLPTQGRVSSNQPTQTNHAQHAASPCKLLSRITTDSAGNTSQVINPSVEETEHDLSQDGLSCSAAYQLLMQHATSEEKINSLARTLEEGCVPTSKGGCKVKTKTLAEALVNICL</sequence>
<keyword evidence="3" id="KW-1185">Reference proteome</keyword>
<proteinExistence type="predicted"/>
<dbReference type="CDD" id="cd14688">
    <property type="entry name" value="bZIP_YAP"/>
    <property type="match status" value="1"/>
</dbReference>
<dbReference type="PANTHER" id="PTHR42070:SF1">
    <property type="entry name" value="FILAMENT ASSOCIATED PROTEIN, PUTATIVE (AFU_ORTHOLOGUE AFUA_8G06630)-RELATED"/>
    <property type="match status" value="1"/>
</dbReference>
<feature type="region of interest" description="Disordered" evidence="1">
    <location>
        <begin position="122"/>
        <end position="199"/>
    </location>
</feature>
<dbReference type="STRING" id="454130.A0A0U5G4D4"/>
<evidence type="ECO:0000256" key="1">
    <source>
        <dbReference type="SAM" id="MobiDB-lite"/>
    </source>
</evidence>
<accession>A0A0U5G4D4</accession>
<dbReference type="Proteomes" id="UP000054771">
    <property type="component" value="Unassembled WGS sequence"/>
</dbReference>
<reference evidence="3" key="1">
    <citation type="journal article" date="2016" name="Genome Announc.">
        <title>Draft genome sequences of fungus Aspergillus calidoustus.</title>
        <authorList>
            <person name="Horn F."/>
            <person name="Linde J."/>
            <person name="Mattern D.J."/>
            <person name="Walther G."/>
            <person name="Guthke R."/>
            <person name="Scherlach K."/>
            <person name="Martin K."/>
            <person name="Brakhage A.A."/>
            <person name="Petzke L."/>
            <person name="Valiante V."/>
        </authorList>
    </citation>
    <scope>NUCLEOTIDE SEQUENCE [LARGE SCALE GENOMIC DNA]</scope>
    <source>
        <strain evidence="3">SF006504</strain>
    </source>
</reference>
<dbReference type="PANTHER" id="PTHR42070">
    <property type="entry name" value="FILAMENT ASSOCIATED PROTEIN, PUTATIVE (AFU_ORTHOLOGUE AFUA_8G06630)-RELATED"/>
    <property type="match status" value="1"/>
</dbReference>